<dbReference type="GO" id="GO:0005525">
    <property type="term" value="F:GTP binding"/>
    <property type="evidence" value="ECO:0007669"/>
    <property type="project" value="InterPro"/>
</dbReference>
<dbReference type="SUPFAM" id="SSF52540">
    <property type="entry name" value="P-loop containing nucleoside triphosphate hydrolases"/>
    <property type="match status" value="1"/>
</dbReference>
<dbReference type="NCBIfam" id="TIGR00176">
    <property type="entry name" value="mobB"/>
    <property type="match status" value="1"/>
</dbReference>
<dbReference type="PANTHER" id="PTHR40072">
    <property type="entry name" value="MOLYBDOPTERIN-GUANINE DINUCLEOTIDE BIOSYNTHESIS ADAPTER PROTEIN-RELATED"/>
    <property type="match status" value="1"/>
</dbReference>
<proteinExistence type="predicted"/>
<dbReference type="AlphaFoldDB" id="A0A941W445"/>
<accession>A0A941W445</accession>
<dbReference type="PANTHER" id="PTHR40072:SF1">
    <property type="entry name" value="MOLYBDOPTERIN-GUANINE DINUCLEOTIDE BIOSYNTHESIS ADAPTER PROTEIN"/>
    <property type="match status" value="1"/>
</dbReference>
<evidence type="ECO:0000313" key="2">
    <source>
        <dbReference type="EMBL" id="MBS1259115.1"/>
    </source>
</evidence>
<name>A0A941W445_9BACT</name>
<protein>
    <submittedName>
        <fullName evidence="2">Molybdopterin-guanine dinucleotide biosynthesis adapter protein</fullName>
    </submittedName>
</protein>
<comment type="caution">
    <text evidence="2">The sequence shown here is derived from an EMBL/GenBank/DDBJ whole genome shotgun (WGS) entry which is preliminary data.</text>
</comment>
<evidence type="ECO:0000259" key="1">
    <source>
        <dbReference type="Pfam" id="PF03205"/>
    </source>
</evidence>
<dbReference type="Proteomes" id="UP000722750">
    <property type="component" value="Unassembled WGS sequence"/>
</dbReference>
<dbReference type="GO" id="GO:0006777">
    <property type="term" value="P:Mo-molybdopterin cofactor biosynthetic process"/>
    <property type="evidence" value="ECO:0007669"/>
    <property type="project" value="InterPro"/>
</dbReference>
<feature type="domain" description="Molybdopterin-guanine dinucleotide biosynthesis protein B (MobB)" evidence="1">
    <location>
        <begin position="8"/>
        <end position="131"/>
    </location>
</feature>
<dbReference type="Gene3D" id="3.40.50.300">
    <property type="entry name" value="P-loop containing nucleotide triphosphate hydrolases"/>
    <property type="match status" value="1"/>
</dbReference>
<dbReference type="EMBL" id="JAANXD010000081">
    <property type="protein sequence ID" value="MBS1259115.1"/>
    <property type="molecule type" value="Genomic_DNA"/>
</dbReference>
<evidence type="ECO:0000313" key="3">
    <source>
        <dbReference type="Proteomes" id="UP000722750"/>
    </source>
</evidence>
<organism evidence="2 3">
    <name type="scientific">Candidatus Scalindua arabica</name>
    <dbReference type="NCBI Taxonomy" id="1127984"/>
    <lineage>
        <taxon>Bacteria</taxon>
        <taxon>Pseudomonadati</taxon>
        <taxon>Planctomycetota</taxon>
        <taxon>Candidatus Brocadiia</taxon>
        <taxon>Candidatus Brocadiales</taxon>
        <taxon>Candidatus Scalinduaceae</taxon>
        <taxon>Candidatus Scalindua</taxon>
    </lineage>
</organism>
<gene>
    <name evidence="2" type="ORF">MAG551_02181</name>
</gene>
<sequence>MNSDEVTIISIAGKQNAGKTTLIKTLIPELKDRGHRVGTLKYNIKEFKIDHEGKDTNKYYHSGADSIALTSQDEIAVIKRVTDPPGISKFIAKYLNDVNIVFVEGYRGEDFPRIKIVDSRETDSNDTDNELILIKENPETKCFLPEDTNKALDFIENIIHLKRKK</sequence>
<dbReference type="Pfam" id="PF03205">
    <property type="entry name" value="MobB"/>
    <property type="match status" value="1"/>
</dbReference>
<dbReference type="InterPro" id="IPR004435">
    <property type="entry name" value="MobB_dom"/>
</dbReference>
<reference evidence="2" key="1">
    <citation type="journal article" date="2021" name="ISME J.">
        <title>Fine-scale metabolic discontinuity in a stratified prokaryote microbiome of a Red Sea deep halocline.</title>
        <authorList>
            <person name="Michoud G."/>
            <person name="Ngugi D.K."/>
            <person name="Barozzi A."/>
            <person name="Merlino G."/>
            <person name="Calleja M.L."/>
            <person name="Delgado-Huertas A."/>
            <person name="Moran X.A.G."/>
            <person name="Daffonchio D."/>
        </authorList>
    </citation>
    <scope>NUCLEOTIDE SEQUENCE</scope>
    <source>
        <strain evidence="2">SuakinDeep_MAG55_1</strain>
    </source>
</reference>
<dbReference type="InterPro" id="IPR052539">
    <property type="entry name" value="MGD_biosynthesis_adapter"/>
</dbReference>
<dbReference type="InterPro" id="IPR027417">
    <property type="entry name" value="P-loop_NTPase"/>
</dbReference>